<evidence type="ECO:0000313" key="1">
    <source>
        <dbReference type="Ensembl" id="ENSSLDP00000022539.1"/>
    </source>
</evidence>
<proteinExistence type="predicted"/>
<reference evidence="1" key="1">
    <citation type="submission" date="2025-08" db="UniProtKB">
        <authorList>
            <consortium name="Ensembl"/>
        </authorList>
    </citation>
    <scope>IDENTIFICATION</scope>
</reference>
<dbReference type="AlphaFoldDB" id="A0A3B4YHU8"/>
<dbReference type="Ensembl" id="ENSSLDT00000023268.1">
    <property type="protein sequence ID" value="ENSSLDP00000022539.1"/>
    <property type="gene ID" value="ENSSLDG00000017596.1"/>
</dbReference>
<dbReference type="Proteomes" id="UP000261360">
    <property type="component" value="Unplaced"/>
</dbReference>
<sequence length="112" mass="12378">LVSSLISSVMKLSSGHGPVCSHNRILPTLMRLILLMSLSKDANNIGIVVEGTKVLTALGNFPRVNLAYPKELRYTFKAIQKFLLELDCSKLSPRIIVLLKIYSIILCVTLLP</sequence>
<protein>
    <submittedName>
        <fullName evidence="1">Uncharacterized protein</fullName>
    </submittedName>
</protein>
<reference evidence="1" key="2">
    <citation type="submission" date="2025-09" db="UniProtKB">
        <authorList>
            <consortium name="Ensembl"/>
        </authorList>
    </citation>
    <scope>IDENTIFICATION</scope>
</reference>
<keyword evidence="2" id="KW-1185">Reference proteome</keyword>
<evidence type="ECO:0000313" key="2">
    <source>
        <dbReference type="Proteomes" id="UP000261360"/>
    </source>
</evidence>
<organism evidence="1 2">
    <name type="scientific">Seriola lalandi dorsalis</name>
    <dbReference type="NCBI Taxonomy" id="1841481"/>
    <lineage>
        <taxon>Eukaryota</taxon>
        <taxon>Metazoa</taxon>
        <taxon>Chordata</taxon>
        <taxon>Craniata</taxon>
        <taxon>Vertebrata</taxon>
        <taxon>Euteleostomi</taxon>
        <taxon>Actinopterygii</taxon>
        <taxon>Neopterygii</taxon>
        <taxon>Teleostei</taxon>
        <taxon>Neoteleostei</taxon>
        <taxon>Acanthomorphata</taxon>
        <taxon>Carangaria</taxon>
        <taxon>Carangiformes</taxon>
        <taxon>Carangidae</taxon>
        <taxon>Seriola</taxon>
    </lineage>
</organism>
<name>A0A3B4YHU8_SERLL</name>
<accession>A0A3B4YHU8</accession>